<comment type="caution">
    <text evidence="2">The sequence shown here is derived from an EMBL/GenBank/DDBJ whole genome shotgun (WGS) entry which is preliminary data.</text>
</comment>
<evidence type="ECO:0000313" key="3">
    <source>
        <dbReference type="Proteomes" id="UP000276055"/>
    </source>
</evidence>
<organism evidence="2 3">
    <name type="scientific">Arthrobacter oryzae</name>
    <dbReference type="NCBI Taxonomy" id="409290"/>
    <lineage>
        <taxon>Bacteria</taxon>
        <taxon>Bacillati</taxon>
        <taxon>Actinomycetota</taxon>
        <taxon>Actinomycetes</taxon>
        <taxon>Micrococcales</taxon>
        <taxon>Micrococcaceae</taxon>
        <taxon>Arthrobacter</taxon>
    </lineage>
</organism>
<protein>
    <recommendedName>
        <fullName evidence="4">Lipoprotein</fullName>
    </recommendedName>
</protein>
<dbReference type="OrthoDB" id="5084158at2"/>
<name>A0A495FM58_9MICC</name>
<dbReference type="PROSITE" id="PS51257">
    <property type="entry name" value="PROKAR_LIPOPROTEIN"/>
    <property type="match status" value="1"/>
</dbReference>
<sequence length="134" mass="14295">MKNRSLVALLMLPPLMLVGCAPEKLACPAMGYVNLDAVQLDLSGVPGVLAVSACFGTNDRCTPVPVTRDSSGRWLVPQKPPFVQPANASVPIPRIRVVATRADKSVTDHFYTVGHTPPRGGCDNSYELLPVKVS</sequence>
<keyword evidence="1" id="KW-0732">Signal</keyword>
<dbReference type="AlphaFoldDB" id="A0A495FM58"/>
<evidence type="ECO:0000313" key="2">
    <source>
        <dbReference type="EMBL" id="RKR29801.1"/>
    </source>
</evidence>
<dbReference type="EMBL" id="RBIR01000001">
    <property type="protein sequence ID" value="RKR29801.1"/>
    <property type="molecule type" value="Genomic_DNA"/>
</dbReference>
<evidence type="ECO:0000256" key="1">
    <source>
        <dbReference type="SAM" id="SignalP"/>
    </source>
</evidence>
<feature type="chain" id="PRO_5038808947" description="Lipoprotein" evidence="1">
    <location>
        <begin position="27"/>
        <end position="134"/>
    </location>
</feature>
<reference evidence="2 3" key="1">
    <citation type="submission" date="2018-10" db="EMBL/GenBank/DDBJ databases">
        <title>Genomic Encyclopedia of Type Strains, Phase IV (KMG-IV): sequencing the most valuable type-strain genomes for metagenomic binning, comparative biology and taxonomic classification.</title>
        <authorList>
            <person name="Goeker M."/>
        </authorList>
    </citation>
    <scope>NUCLEOTIDE SEQUENCE [LARGE SCALE GENOMIC DNA]</scope>
    <source>
        <strain evidence="2 3">DSM 25586</strain>
    </source>
</reference>
<feature type="signal peptide" evidence="1">
    <location>
        <begin position="1"/>
        <end position="26"/>
    </location>
</feature>
<dbReference type="RefSeq" id="WP_120949959.1">
    <property type="nucleotide sequence ID" value="NZ_RBIR01000001.1"/>
</dbReference>
<gene>
    <name evidence="2" type="ORF">C8D78_0116</name>
</gene>
<evidence type="ECO:0008006" key="4">
    <source>
        <dbReference type="Google" id="ProtNLM"/>
    </source>
</evidence>
<accession>A0A495FM58</accession>
<dbReference type="Proteomes" id="UP000276055">
    <property type="component" value="Unassembled WGS sequence"/>
</dbReference>
<proteinExistence type="predicted"/>